<dbReference type="Pfam" id="PF00072">
    <property type="entry name" value="Response_reg"/>
    <property type="match status" value="1"/>
</dbReference>
<dbReference type="Gene3D" id="3.40.50.2300">
    <property type="match status" value="1"/>
</dbReference>
<dbReference type="PROSITE" id="PS50043">
    <property type="entry name" value="HTH_LUXR_2"/>
    <property type="match status" value="1"/>
</dbReference>
<dbReference type="GO" id="GO:0003677">
    <property type="term" value="F:DNA binding"/>
    <property type="evidence" value="ECO:0007669"/>
    <property type="project" value="UniProtKB-KW"/>
</dbReference>
<dbReference type="InterPro" id="IPR000792">
    <property type="entry name" value="Tscrpt_reg_LuxR_C"/>
</dbReference>
<dbReference type="PROSITE" id="PS50110">
    <property type="entry name" value="RESPONSE_REGULATORY"/>
    <property type="match status" value="1"/>
</dbReference>
<evidence type="ECO:0000313" key="7">
    <source>
        <dbReference type="EMBL" id="GAH20714.1"/>
    </source>
</evidence>
<sequence length="184" mass="20536">MRILIADDHGVVREGLKVLIDNQPDMEVVGEAEDGLMVTQLAKELSPDIIIMDISMPNLNGVEATRLILTENPDIRVIALSVHLDKHFVTQMLKAGASGYVLKSCLFDEVLRALRTVNRGEHYLSPKITDVVLDDYIHYMATYNKTAEDHLTTRERQIVQMLAEGKSTKQIASNLHISPKTSDA</sequence>
<dbReference type="PANTHER" id="PTHR43214:SF41">
    <property type="entry name" value="NITRATE_NITRITE RESPONSE REGULATOR PROTEIN NARP"/>
    <property type="match status" value="1"/>
</dbReference>
<dbReference type="GO" id="GO:0000160">
    <property type="term" value="P:phosphorelay signal transduction system"/>
    <property type="evidence" value="ECO:0007669"/>
    <property type="project" value="InterPro"/>
</dbReference>
<evidence type="ECO:0008006" key="8">
    <source>
        <dbReference type="Google" id="ProtNLM"/>
    </source>
</evidence>
<keyword evidence="1" id="KW-0597">Phosphoprotein</keyword>
<feature type="domain" description="Response regulatory" evidence="6">
    <location>
        <begin position="2"/>
        <end position="118"/>
    </location>
</feature>
<evidence type="ECO:0000256" key="3">
    <source>
        <dbReference type="ARBA" id="ARBA00023125"/>
    </source>
</evidence>
<dbReference type="InterPro" id="IPR001789">
    <property type="entry name" value="Sig_transdc_resp-reg_receiver"/>
</dbReference>
<dbReference type="InterPro" id="IPR039420">
    <property type="entry name" value="WalR-like"/>
</dbReference>
<dbReference type="PANTHER" id="PTHR43214">
    <property type="entry name" value="TWO-COMPONENT RESPONSE REGULATOR"/>
    <property type="match status" value="1"/>
</dbReference>
<organism evidence="7">
    <name type="scientific">marine sediment metagenome</name>
    <dbReference type="NCBI Taxonomy" id="412755"/>
    <lineage>
        <taxon>unclassified sequences</taxon>
        <taxon>metagenomes</taxon>
        <taxon>ecological metagenomes</taxon>
    </lineage>
</organism>
<reference evidence="7" key="1">
    <citation type="journal article" date="2014" name="Front. Microbiol.">
        <title>High frequency of phylogenetically diverse reductive dehalogenase-homologous genes in deep subseafloor sedimentary metagenomes.</title>
        <authorList>
            <person name="Kawai M."/>
            <person name="Futagami T."/>
            <person name="Toyoda A."/>
            <person name="Takaki Y."/>
            <person name="Nishi S."/>
            <person name="Hori S."/>
            <person name="Arai W."/>
            <person name="Tsubouchi T."/>
            <person name="Morono Y."/>
            <person name="Uchiyama I."/>
            <person name="Ito T."/>
            <person name="Fujiyama A."/>
            <person name="Inagaki F."/>
            <person name="Takami H."/>
        </authorList>
    </citation>
    <scope>NUCLEOTIDE SEQUENCE</scope>
    <source>
        <strain evidence="7">Expedition CK06-06</strain>
    </source>
</reference>
<dbReference type="SUPFAM" id="SSF46894">
    <property type="entry name" value="C-terminal effector domain of the bipartite response regulators"/>
    <property type="match status" value="1"/>
</dbReference>
<feature type="non-terminal residue" evidence="7">
    <location>
        <position position="184"/>
    </location>
</feature>
<gene>
    <name evidence="7" type="ORF">S03H2_04483</name>
</gene>
<dbReference type="InterPro" id="IPR016032">
    <property type="entry name" value="Sig_transdc_resp-reg_C-effctor"/>
</dbReference>
<evidence type="ECO:0000256" key="2">
    <source>
        <dbReference type="ARBA" id="ARBA00023015"/>
    </source>
</evidence>
<dbReference type="SMART" id="SM00421">
    <property type="entry name" value="HTH_LUXR"/>
    <property type="match status" value="1"/>
</dbReference>
<dbReference type="SUPFAM" id="SSF52172">
    <property type="entry name" value="CheY-like"/>
    <property type="match status" value="1"/>
</dbReference>
<evidence type="ECO:0000256" key="1">
    <source>
        <dbReference type="ARBA" id="ARBA00022553"/>
    </source>
</evidence>
<evidence type="ECO:0000259" key="5">
    <source>
        <dbReference type="PROSITE" id="PS50043"/>
    </source>
</evidence>
<dbReference type="InterPro" id="IPR058245">
    <property type="entry name" value="NreC/VraR/RcsB-like_REC"/>
</dbReference>
<feature type="domain" description="HTH luxR-type" evidence="5">
    <location>
        <begin position="144"/>
        <end position="184"/>
    </location>
</feature>
<keyword evidence="2" id="KW-0805">Transcription regulation</keyword>
<dbReference type="CDD" id="cd06170">
    <property type="entry name" value="LuxR_C_like"/>
    <property type="match status" value="1"/>
</dbReference>
<dbReference type="CDD" id="cd17535">
    <property type="entry name" value="REC_NarL-like"/>
    <property type="match status" value="1"/>
</dbReference>
<protein>
    <recommendedName>
        <fullName evidence="8">Response regulatory domain-containing protein</fullName>
    </recommendedName>
</protein>
<keyword evidence="3" id="KW-0238">DNA-binding</keyword>
<dbReference type="EMBL" id="BARU01001783">
    <property type="protein sequence ID" value="GAH20714.1"/>
    <property type="molecule type" value="Genomic_DNA"/>
</dbReference>
<keyword evidence="4" id="KW-0804">Transcription</keyword>
<dbReference type="PRINTS" id="PR00038">
    <property type="entry name" value="HTHLUXR"/>
</dbReference>
<name>X1EU71_9ZZZZ</name>
<dbReference type="InterPro" id="IPR011006">
    <property type="entry name" value="CheY-like_superfamily"/>
</dbReference>
<dbReference type="SMART" id="SM00448">
    <property type="entry name" value="REC"/>
    <property type="match status" value="1"/>
</dbReference>
<dbReference type="Pfam" id="PF00196">
    <property type="entry name" value="GerE"/>
    <property type="match status" value="1"/>
</dbReference>
<dbReference type="AlphaFoldDB" id="X1EU71"/>
<proteinExistence type="predicted"/>
<comment type="caution">
    <text evidence="7">The sequence shown here is derived from an EMBL/GenBank/DDBJ whole genome shotgun (WGS) entry which is preliminary data.</text>
</comment>
<dbReference type="GO" id="GO:0006355">
    <property type="term" value="P:regulation of DNA-templated transcription"/>
    <property type="evidence" value="ECO:0007669"/>
    <property type="project" value="InterPro"/>
</dbReference>
<evidence type="ECO:0000259" key="6">
    <source>
        <dbReference type="PROSITE" id="PS50110"/>
    </source>
</evidence>
<accession>X1EU71</accession>
<evidence type="ECO:0000256" key="4">
    <source>
        <dbReference type="ARBA" id="ARBA00023163"/>
    </source>
</evidence>